<feature type="domain" description="NACHT" evidence="2">
    <location>
        <begin position="219"/>
        <end position="365"/>
    </location>
</feature>
<sequence>MVAATRKSPQTQVMPEPNFSNPEQVWVGLGRALRVLSDATKINLPALGEVLGEVIKDLDDLRSAEKNQRNYLELATELETAIQSLNRCLPNVAVKGSSECAKNIIREIQGQVGYIKQQRDRARLGRFVRAAEDADELMECRRRVGALFTQLHIDVSMSLWSVTHEALANSRLEAMKPAKEARYDSAQSQDVKRRACTENTRVNVLTDTWTWIRQPSGAKIYWMNGMAGTGKTTIAYTICAQLEEWMQLGASFFCARTLPKCRDVRRVIPTIAYQLARFSYPFQFHLCQMLGSDPDVSTRDSATQFRKLVRQPLMEVKDTLPSCLVVVIDALDELDDPSGTRNLLKVLFENAADLPIKFYLTSRPDHGLYDTIMLKDSRTRDILHLHEIEDSFVKADIETYLRAELGPLSLSTTQIKQLADQSGRFFIYAATAVEYIEPGDPEADHATRLAALLRMTADRIDYRQQMIDGLYTVILRTIFEKPNRDSTEAELIKIVLWSTICAQEPLTIVSLSKLLRLDNERRVYLALKPLRSLLHVSERTMHISTLHTSFPDFMFDCERSGEFACPRSTHHRILAQQCFELMGDLLHFNMGNLESSLIPDEEAPGLPSTIDSKVTPELFYACQYWSAHLQLSTWSPIVAENLDNFIELRLLAWLETLTLKQVVNIAPSVLGMAEAWLHANAVSPGILLLVHDAWRFVTSFAASPASISTPHIYISALALWHPNSPVYKAYGGLVKDALAASIDRTTINYGDMALLVTWSTTSSIDSMALSPDGTRLVSGSSSSGGMRLWDVRTGTRFNGAGRLKVHSFAGPVQALTFSPDGAHIASASVRQNQVHSIFP</sequence>
<dbReference type="Proteomes" id="UP000663850">
    <property type="component" value="Unassembled WGS sequence"/>
</dbReference>
<dbReference type="PANTHER" id="PTHR10039:SF16">
    <property type="entry name" value="GPI INOSITOL-DEACYLASE"/>
    <property type="match status" value="1"/>
</dbReference>
<dbReference type="InterPro" id="IPR001680">
    <property type="entry name" value="WD40_rpt"/>
</dbReference>
<name>A0A8H3DCC5_9AGAM</name>
<dbReference type="Gene3D" id="3.40.50.300">
    <property type="entry name" value="P-loop containing nucleotide triphosphate hydrolases"/>
    <property type="match status" value="1"/>
</dbReference>
<reference evidence="3" key="1">
    <citation type="submission" date="2021-01" db="EMBL/GenBank/DDBJ databases">
        <authorList>
            <person name="Kaushik A."/>
        </authorList>
    </citation>
    <scope>NUCLEOTIDE SEQUENCE</scope>
    <source>
        <strain evidence="3">Type strain: AG8-Rh-89/</strain>
    </source>
</reference>
<keyword evidence="1" id="KW-0677">Repeat</keyword>
<evidence type="ECO:0000313" key="4">
    <source>
        <dbReference type="Proteomes" id="UP000663850"/>
    </source>
</evidence>
<dbReference type="Pfam" id="PF24883">
    <property type="entry name" value="NPHP3_N"/>
    <property type="match status" value="1"/>
</dbReference>
<organism evidence="3 4">
    <name type="scientific">Rhizoctonia solani</name>
    <dbReference type="NCBI Taxonomy" id="456999"/>
    <lineage>
        <taxon>Eukaryota</taxon>
        <taxon>Fungi</taxon>
        <taxon>Dikarya</taxon>
        <taxon>Basidiomycota</taxon>
        <taxon>Agaricomycotina</taxon>
        <taxon>Agaricomycetes</taxon>
        <taxon>Cantharellales</taxon>
        <taxon>Ceratobasidiaceae</taxon>
        <taxon>Rhizoctonia</taxon>
    </lineage>
</organism>
<proteinExistence type="predicted"/>
<dbReference type="PROSITE" id="PS50837">
    <property type="entry name" value="NACHT"/>
    <property type="match status" value="1"/>
</dbReference>
<gene>
    <name evidence="3" type="ORF">RDB_LOCUS113978</name>
</gene>
<dbReference type="SUPFAM" id="SSF52540">
    <property type="entry name" value="P-loop containing nucleoside triphosphate hydrolases"/>
    <property type="match status" value="1"/>
</dbReference>
<accession>A0A8H3DCC5</accession>
<evidence type="ECO:0000256" key="1">
    <source>
        <dbReference type="ARBA" id="ARBA00022737"/>
    </source>
</evidence>
<dbReference type="AlphaFoldDB" id="A0A8H3DCC5"/>
<comment type="caution">
    <text evidence="3">The sequence shown here is derived from an EMBL/GenBank/DDBJ whole genome shotgun (WGS) entry which is preliminary data.</text>
</comment>
<dbReference type="SMART" id="SM00320">
    <property type="entry name" value="WD40"/>
    <property type="match status" value="2"/>
</dbReference>
<dbReference type="EMBL" id="CAJMWZ010006186">
    <property type="protein sequence ID" value="CAE6517463.1"/>
    <property type="molecule type" value="Genomic_DNA"/>
</dbReference>
<evidence type="ECO:0000259" key="2">
    <source>
        <dbReference type="PROSITE" id="PS50837"/>
    </source>
</evidence>
<dbReference type="InterPro" id="IPR036322">
    <property type="entry name" value="WD40_repeat_dom_sf"/>
</dbReference>
<dbReference type="InterPro" id="IPR027417">
    <property type="entry name" value="P-loop_NTPase"/>
</dbReference>
<dbReference type="InterPro" id="IPR015943">
    <property type="entry name" value="WD40/YVTN_repeat-like_dom_sf"/>
</dbReference>
<evidence type="ECO:0000313" key="3">
    <source>
        <dbReference type="EMBL" id="CAE6517463.1"/>
    </source>
</evidence>
<protein>
    <recommendedName>
        <fullName evidence="2">NACHT domain-containing protein</fullName>
    </recommendedName>
</protein>
<dbReference type="Gene3D" id="2.130.10.10">
    <property type="entry name" value="YVTN repeat-like/Quinoprotein amine dehydrogenase"/>
    <property type="match status" value="1"/>
</dbReference>
<dbReference type="InterPro" id="IPR056884">
    <property type="entry name" value="NPHP3-like_N"/>
</dbReference>
<dbReference type="Pfam" id="PF00400">
    <property type="entry name" value="WD40"/>
    <property type="match status" value="2"/>
</dbReference>
<dbReference type="InterPro" id="IPR007111">
    <property type="entry name" value="NACHT_NTPase"/>
</dbReference>
<dbReference type="SUPFAM" id="SSF50978">
    <property type="entry name" value="WD40 repeat-like"/>
    <property type="match status" value="1"/>
</dbReference>
<dbReference type="PANTHER" id="PTHR10039">
    <property type="entry name" value="AMELOGENIN"/>
    <property type="match status" value="1"/>
</dbReference>